<reference evidence="2" key="1">
    <citation type="submission" date="2022-03" db="EMBL/GenBank/DDBJ databases">
        <authorList>
            <person name="Alioto T."/>
            <person name="Alioto T."/>
            <person name="Gomez Garrido J."/>
        </authorList>
    </citation>
    <scope>NUCLEOTIDE SEQUENCE</scope>
</reference>
<proteinExistence type="predicted"/>
<feature type="region of interest" description="Disordered" evidence="1">
    <location>
        <begin position="71"/>
        <end position="101"/>
    </location>
</feature>
<feature type="compositionally biased region" description="Basic and acidic residues" evidence="1">
    <location>
        <begin position="84"/>
        <end position="101"/>
    </location>
</feature>
<accession>A0AAD1SLA0</accession>
<protein>
    <submittedName>
        <fullName evidence="2">Uncharacterized protein</fullName>
    </submittedName>
</protein>
<gene>
    <name evidence="2" type="ORF">PECUL_23A033947</name>
</gene>
<evidence type="ECO:0000256" key="1">
    <source>
        <dbReference type="SAM" id="MobiDB-lite"/>
    </source>
</evidence>
<evidence type="ECO:0000313" key="2">
    <source>
        <dbReference type="EMBL" id="CAH2302406.1"/>
    </source>
</evidence>
<feature type="region of interest" description="Disordered" evidence="1">
    <location>
        <begin position="1"/>
        <end position="36"/>
    </location>
</feature>
<dbReference type="EMBL" id="OW240917">
    <property type="protein sequence ID" value="CAH2302406.1"/>
    <property type="molecule type" value="Genomic_DNA"/>
</dbReference>
<dbReference type="Proteomes" id="UP001295444">
    <property type="component" value="Chromosome 06"/>
</dbReference>
<evidence type="ECO:0000313" key="3">
    <source>
        <dbReference type="Proteomes" id="UP001295444"/>
    </source>
</evidence>
<sequence length="152" mass="16889">MANESDHKAGSTCSDTHTEEPSGPSKTPSAKEVKSLATKQDIQDLLHNMQQMFQADINTVWMTEASKLTSKNMVSPTLSTQKHTTMEKDCEPHHQSSEKRRSFAVVKDGSLVRLTSMSEADTFLQALGFQRNVLIIDSCTHLGPRENSTFHP</sequence>
<feature type="compositionally biased region" description="Polar residues" evidence="1">
    <location>
        <begin position="71"/>
        <end position="83"/>
    </location>
</feature>
<name>A0AAD1SLA0_PELCU</name>
<keyword evidence="3" id="KW-1185">Reference proteome</keyword>
<dbReference type="AlphaFoldDB" id="A0AAD1SLA0"/>
<organism evidence="2 3">
    <name type="scientific">Pelobates cultripes</name>
    <name type="common">Western spadefoot toad</name>
    <dbReference type="NCBI Taxonomy" id="61616"/>
    <lineage>
        <taxon>Eukaryota</taxon>
        <taxon>Metazoa</taxon>
        <taxon>Chordata</taxon>
        <taxon>Craniata</taxon>
        <taxon>Vertebrata</taxon>
        <taxon>Euteleostomi</taxon>
        <taxon>Amphibia</taxon>
        <taxon>Batrachia</taxon>
        <taxon>Anura</taxon>
        <taxon>Pelobatoidea</taxon>
        <taxon>Pelobatidae</taxon>
        <taxon>Pelobates</taxon>
    </lineage>
</organism>